<dbReference type="GO" id="GO:0005829">
    <property type="term" value="C:cytosol"/>
    <property type="evidence" value="ECO:0007669"/>
    <property type="project" value="TreeGrafter"/>
</dbReference>
<dbReference type="GO" id="GO:0009073">
    <property type="term" value="P:aromatic amino acid family biosynthetic process"/>
    <property type="evidence" value="ECO:0007669"/>
    <property type="project" value="UniProtKB-KW"/>
</dbReference>
<dbReference type="InterPro" id="IPR006151">
    <property type="entry name" value="Shikm_DH/Glu-tRNA_Rdtase"/>
</dbReference>
<evidence type="ECO:0000259" key="6">
    <source>
        <dbReference type="Pfam" id="PF01488"/>
    </source>
</evidence>
<comment type="subunit">
    <text evidence="5">Homodimer.</text>
</comment>
<feature type="binding site" evidence="5">
    <location>
        <position position="267"/>
    </location>
    <ligand>
        <name>shikimate</name>
        <dbReference type="ChEBI" id="CHEBI:36208"/>
    </ligand>
</feature>
<feature type="domain" description="Shikimate dehydrogenase substrate binding N-terminal" evidence="7">
    <location>
        <begin position="20"/>
        <end position="107"/>
    </location>
</feature>
<feature type="binding site" evidence="5">
    <location>
        <position position="80"/>
    </location>
    <ligand>
        <name>shikimate</name>
        <dbReference type="ChEBI" id="CHEBI:36208"/>
    </ligand>
</feature>
<comment type="similarity">
    <text evidence="5">Belongs to the shikimate dehydrogenase family.</text>
</comment>
<feature type="binding site" evidence="5">
    <location>
        <begin position="28"/>
        <end position="30"/>
    </location>
    <ligand>
        <name>shikimate</name>
        <dbReference type="ChEBI" id="CHEBI:36208"/>
    </ligand>
</feature>
<keyword evidence="5" id="KW-0028">Amino-acid biosynthesis</keyword>
<evidence type="ECO:0000256" key="5">
    <source>
        <dbReference type="HAMAP-Rule" id="MF_00222"/>
    </source>
</evidence>
<evidence type="ECO:0000259" key="7">
    <source>
        <dbReference type="Pfam" id="PF08501"/>
    </source>
</evidence>
<dbReference type="InterPro" id="IPR022893">
    <property type="entry name" value="Shikimate_DH_fam"/>
</dbReference>
<sequence>MTAIDAVPEVPLRRAVLIGLIGEGVTPSLTPPMHELEGARHGMHYVYRTIDLAPGESTEEYVGRLLADARRLGFDGLNVTHPVKQTVLPLLDELAPAARTVGAVNTVVFDGDRMIGHNTDVTGFGAAFDETLGDAPRDLVVLVGAGGAGAAVASALAAREVGELVIADAAPGRAAALAASVAEVSTGRVRSIGTDELAGALADADGVVNATPFGMAAHPGAAFDVGLVPGRAFVADVVYRPVETELLVAARDRGCRVMSGLGMAMHQAADAFEIFTGEPADREAMLADLTDLVAVEASGTTPPWHR</sequence>
<reference evidence="9" key="1">
    <citation type="submission" date="2022-12" db="EMBL/GenBank/DDBJ databases">
        <title>Reference genome sequencing for broad-spectrum identification of bacterial and archaeal isolates by mass spectrometry.</title>
        <authorList>
            <person name="Sekiguchi Y."/>
            <person name="Tourlousse D.M."/>
        </authorList>
    </citation>
    <scope>NUCLEOTIDE SEQUENCE</scope>
    <source>
        <strain evidence="9">14</strain>
    </source>
</reference>
<evidence type="ECO:0000256" key="2">
    <source>
        <dbReference type="ARBA" id="ARBA00012962"/>
    </source>
</evidence>
<feature type="binding site" evidence="5">
    <location>
        <position position="105"/>
    </location>
    <ligand>
        <name>shikimate</name>
        <dbReference type="ChEBI" id="CHEBI:36208"/>
    </ligand>
</feature>
<dbReference type="Pfam" id="PF18317">
    <property type="entry name" value="SDH_C"/>
    <property type="match status" value="1"/>
</dbReference>
<comment type="pathway">
    <text evidence="1 5">Metabolic intermediate biosynthesis; chorismate biosynthesis; chorismate from D-erythrose 4-phosphate and phosphoenolpyruvate: step 4/7.</text>
</comment>
<feature type="binding site" evidence="5">
    <location>
        <position position="120"/>
    </location>
    <ligand>
        <name>shikimate</name>
        <dbReference type="ChEBI" id="CHEBI:36208"/>
    </ligand>
</feature>
<comment type="function">
    <text evidence="5">Involved in the biosynthesis of the chorismate, which leads to the biosynthesis of aromatic amino acids. Catalyzes the reversible NADPH linked reduction of 3-dehydroshikimate (DHSA) to yield shikimate (SA).</text>
</comment>
<proteinExistence type="inferred from homology"/>
<dbReference type="InterPro" id="IPR046346">
    <property type="entry name" value="Aminoacid_DH-like_N_sf"/>
</dbReference>
<dbReference type="PANTHER" id="PTHR21089">
    <property type="entry name" value="SHIKIMATE DEHYDROGENASE"/>
    <property type="match status" value="1"/>
</dbReference>
<dbReference type="InterPro" id="IPR036291">
    <property type="entry name" value="NAD(P)-bd_dom_sf"/>
</dbReference>
<protein>
    <recommendedName>
        <fullName evidence="2 5">Shikimate dehydrogenase (NADP(+))</fullName>
        <shortName evidence="5">SDH</shortName>
        <ecNumber evidence="2 5">1.1.1.25</ecNumber>
    </recommendedName>
</protein>
<dbReference type="SUPFAM" id="SSF51735">
    <property type="entry name" value="NAD(P)-binding Rossmann-fold domains"/>
    <property type="match status" value="1"/>
</dbReference>
<evidence type="ECO:0000313" key="9">
    <source>
        <dbReference type="EMBL" id="GLI26592.1"/>
    </source>
</evidence>
<dbReference type="GO" id="GO:0019632">
    <property type="term" value="P:shikimate metabolic process"/>
    <property type="evidence" value="ECO:0007669"/>
    <property type="project" value="TreeGrafter"/>
</dbReference>
<dbReference type="RefSeq" id="WP_281882607.1">
    <property type="nucleotide sequence ID" value="NZ_BSDP01000001.1"/>
</dbReference>
<dbReference type="Gene3D" id="3.40.50.10860">
    <property type="entry name" value="Leucine Dehydrogenase, chain A, domain 1"/>
    <property type="match status" value="1"/>
</dbReference>
<comment type="catalytic activity">
    <reaction evidence="4 5">
        <text>shikimate + NADP(+) = 3-dehydroshikimate + NADPH + H(+)</text>
        <dbReference type="Rhea" id="RHEA:17737"/>
        <dbReference type="ChEBI" id="CHEBI:15378"/>
        <dbReference type="ChEBI" id="CHEBI:16630"/>
        <dbReference type="ChEBI" id="CHEBI:36208"/>
        <dbReference type="ChEBI" id="CHEBI:57783"/>
        <dbReference type="ChEBI" id="CHEBI:58349"/>
        <dbReference type="EC" id="1.1.1.25"/>
    </reaction>
</comment>
<dbReference type="Gene3D" id="3.40.50.720">
    <property type="entry name" value="NAD(P)-binding Rossmann-like Domain"/>
    <property type="match status" value="1"/>
</dbReference>
<evidence type="ECO:0000313" key="10">
    <source>
        <dbReference type="Proteomes" id="UP001144396"/>
    </source>
</evidence>
<gene>
    <name evidence="5 9" type="primary">aroE</name>
    <name evidence="9" type="ORF">ARHIZOSPH14_08340</name>
</gene>
<dbReference type="SUPFAM" id="SSF53223">
    <property type="entry name" value="Aminoacid dehydrogenase-like, N-terminal domain"/>
    <property type="match status" value="1"/>
</dbReference>
<comment type="caution">
    <text evidence="5">Lacks conserved residue(s) required for the propagation of feature annotation.</text>
</comment>
<feature type="binding site" evidence="5">
    <location>
        <position position="260"/>
    </location>
    <ligand>
        <name>NADP(+)</name>
        <dbReference type="ChEBI" id="CHEBI:58349"/>
    </ligand>
</feature>
<accession>A0A9W6CUE1</accession>
<dbReference type="GO" id="GO:0050661">
    <property type="term" value="F:NADP binding"/>
    <property type="evidence" value="ECO:0007669"/>
    <property type="project" value="TreeGrafter"/>
</dbReference>
<dbReference type="EC" id="1.1.1.25" evidence="2 5"/>
<comment type="caution">
    <text evidence="9">The sequence shown here is derived from an EMBL/GenBank/DDBJ whole genome shotgun (WGS) entry which is preliminary data.</text>
</comment>
<dbReference type="Pfam" id="PF01488">
    <property type="entry name" value="Shikimate_DH"/>
    <property type="match status" value="1"/>
</dbReference>
<organism evidence="9 10">
    <name type="scientific">Agromyces rhizosphaerae</name>
    <dbReference type="NCBI Taxonomy" id="88374"/>
    <lineage>
        <taxon>Bacteria</taxon>
        <taxon>Bacillati</taxon>
        <taxon>Actinomycetota</taxon>
        <taxon>Actinomycetes</taxon>
        <taxon>Micrococcales</taxon>
        <taxon>Microbacteriaceae</taxon>
        <taxon>Agromyces</taxon>
    </lineage>
</organism>
<dbReference type="HAMAP" id="MF_00222">
    <property type="entry name" value="Shikimate_DH_AroE"/>
    <property type="match status" value="1"/>
</dbReference>
<evidence type="ECO:0000256" key="1">
    <source>
        <dbReference type="ARBA" id="ARBA00004871"/>
    </source>
</evidence>
<dbReference type="InterPro" id="IPR013708">
    <property type="entry name" value="Shikimate_DH-bd_N"/>
</dbReference>
<feature type="active site" description="Proton acceptor" evidence="5">
    <location>
        <position position="84"/>
    </location>
</feature>
<dbReference type="Proteomes" id="UP001144396">
    <property type="component" value="Unassembled WGS sequence"/>
</dbReference>
<dbReference type="GO" id="GO:0009423">
    <property type="term" value="P:chorismate biosynthetic process"/>
    <property type="evidence" value="ECO:0007669"/>
    <property type="project" value="UniProtKB-UniRule"/>
</dbReference>
<dbReference type="EMBL" id="BSDP01000001">
    <property type="protein sequence ID" value="GLI26592.1"/>
    <property type="molecule type" value="Genomic_DNA"/>
</dbReference>
<dbReference type="NCBIfam" id="NF009201">
    <property type="entry name" value="PRK12549.1"/>
    <property type="match status" value="1"/>
</dbReference>
<keyword evidence="3 5" id="KW-0057">Aromatic amino acid biosynthesis</keyword>
<dbReference type="GO" id="GO:0004764">
    <property type="term" value="F:shikimate 3-dehydrogenase (NADP+) activity"/>
    <property type="evidence" value="ECO:0007669"/>
    <property type="project" value="UniProtKB-UniRule"/>
</dbReference>
<keyword evidence="5" id="KW-0521">NADP</keyword>
<keyword evidence="10" id="KW-1185">Reference proteome</keyword>
<dbReference type="PANTHER" id="PTHR21089:SF1">
    <property type="entry name" value="BIFUNCTIONAL 3-DEHYDROQUINATE DEHYDRATASE_SHIKIMATE DEHYDROGENASE, CHLOROPLASTIC"/>
    <property type="match status" value="1"/>
</dbReference>
<keyword evidence="5" id="KW-0560">Oxidoreductase</keyword>
<dbReference type="AlphaFoldDB" id="A0A9W6CUE1"/>
<evidence type="ECO:0000256" key="3">
    <source>
        <dbReference type="ARBA" id="ARBA00023141"/>
    </source>
</evidence>
<feature type="binding site" evidence="5">
    <location>
        <position position="237"/>
    </location>
    <ligand>
        <name>NADP(+)</name>
        <dbReference type="ChEBI" id="CHEBI:58349"/>
    </ligand>
</feature>
<dbReference type="GO" id="GO:0008652">
    <property type="term" value="P:amino acid biosynthetic process"/>
    <property type="evidence" value="ECO:0007669"/>
    <property type="project" value="UniProtKB-KW"/>
</dbReference>
<feature type="binding site" evidence="5">
    <location>
        <position position="239"/>
    </location>
    <ligand>
        <name>shikimate</name>
        <dbReference type="ChEBI" id="CHEBI:36208"/>
    </ligand>
</feature>
<dbReference type="Pfam" id="PF08501">
    <property type="entry name" value="Shikimate_dh_N"/>
    <property type="match status" value="1"/>
</dbReference>
<feature type="binding site" evidence="5">
    <location>
        <begin position="144"/>
        <end position="148"/>
    </location>
    <ligand>
        <name>NADP(+)</name>
        <dbReference type="ChEBI" id="CHEBI:58349"/>
    </ligand>
</feature>
<dbReference type="InterPro" id="IPR041121">
    <property type="entry name" value="SDH_C"/>
</dbReference>
<evidence type="ECO:0000259" key="8">
    <source>
        <dbReference type="Pfam" id="PF18317"/>
    </source>
</evidence>
<feature type="domain" description="Quinate/shikimate 5-dehydrogenase/glutamyl-tRNA reductase" evidence="6">
    <location>
        <begin position="137"/>
        <end position="211"/>
    </location>
</feature>
<feature type="domain" description="SDH C-terminal" evidence="8">
    <location>
        <begin position="260"/>
        <end position="287"/>
    </location>
</feature>
<evidence type="ECO:0000256" key="4">
    <source>
        <dbReference type="ARBA" id="ARBA00049442"/>
    </source>
</evidence>
<name>A0A9W6CUE1_9MICO</name>